<dbReference type="PANTHER" id="PTHR11825">
    <property type="entry name" value="SUBGROUP IIII AMINOTRANSFERASE"/>
    <property type="match status" value="1"/>
</dbReference>
<dbReference type="GO" id="GO:0004084">
    <property type="term" value="F:branched-chain-amino-acid transaminase activity"/>
    <property type="evidence" value="ECO:0007669"/>
    <property type="project" value="InterPro"/>
</dbReference>
<keyword evidence="3" id="KW-0663">Pyridoxal phosphate</keyword>
<gene>
    <name evidence="4" type="ORF">METZ01_LOCUS494878</name>
</gene>
<protein>
    <recommendedName>
        <fullName evidence="5">Branched chain amino acid aminotransferase</fullName>
    </recommendedName>
</protein>
<comment type="cofactor">
    <cofactor evidence="1">
        <name>pyridoxal 5'-phosphate</name>
        <dbReference type="ChEBI" id="CHEBI:597326"/>
    </cofactor>
</comment>
<dbReference type="InterPro" id="IPR005786">
    <property type="entry name" value="B_amino_transII"/>
</dbReference>
<dbReference type="AlphaFoldDB" id="A0A383DCF0"/>
<accession>A0A383DCF0</accession>
<evidence type="ECO:0008006" key="5">
    <source>
        <dbReference type="Google" id="ProtNLM"/>
    </source>
</evidence>
<evidence type="ECO:0000313" key="4">
    <source>
        <dbReference type="EMBL" id="SVE42024.1"/>
    </source>
</evidence>
<dbReference type="InterPro" id="IPR036038">
    <property type="entry name" value="Aminotransferase-like"/>
</dbReference>
<dbReference type="GO" id="GO:0009081">
    <property type="term" value="P:branched-chain amino acid metabolic process"/>
    <property type="evidence" value="ECO:0007669"/>
    <property type="project" value="InterPro"/>
</dbReference>
<feature type="non-terminal residue" evidence="4">
    <location>
        <position position="154"/>
    </location>
</feature>
<dbReference type="Gene3D" id="3.30.470.10">
    <property type="match status" value="1"/>
</dbReference>
<proteinExistence type="inferred from homology"/>
<evidence type="ECO:0000256" key="3">
    <source>
        <dbReference type="ARBA" id="ARBA00022898"/>
    </source>
</evidence>
<sequence>MVQGTSAFPITRVQDSRRESVDFDNLPFGTVWSDHMFVADYTDGAWSRGEIRPYGPIEIHPSAKALQYAVSGFEGFKAHKMPTGECAVFRPDMNRSRLNRTAQRLMMPEIPEELFFDAISELLKADNDWLPNADQGALYIRPSYFGTTPTLTVA</sequence>
<evidence type="ECO:0000256" key="1">
    <source>
        <dbReference type="ARBA" id="ARBA00001933"/>
    </source>
</evidence>
<organism evidence="4">
    <name type="scientific">marine metagenome</name>
    <dbReference type="NCBI Taxonomy" id="408172"/>
    <lineage>
        <taxon>unclassified sequences</taxon>
        <taxon>metagenomes</taxon>
        <taxon>ecological metagenomes</taxon>
    </lineage>
</organism>
<comment type="similarity">
    <text evidence="2">Belongs to the class-IV pyridoxal-phosphate-dependent aminotransferase family.</text>
</comment>
<reference evidence="4" key="1">
    <citation type="submission" date="2018-05" db="EMBL/GenBank/DDBJ databases">
        <authorList>
            <person name="Lanie J.A."/>
            <person name="Ng W.-L."/>
            <person name="Kazmierczak K.M."/>
            <person name="Andrzejewski T.M."/>
            <person name="Davidsen T.M."/>
            <person name="Wayne K.J."/>
            <person name="Tettelin H."/>
            <person name="Glass J.I."/>
            <person name="Rusch D."/>
            <person name="Podicherti R."/>
            <person name="Tsui H.-C.T."/>
            <person name="Winkler M.E."/>
        </authorList>
    </citation>
    <scope>NUCLEOTIDE SEQUENCE</scope>
</reference>
<evidence type="ECO:0000256" key="2">
    <source>
        <dbReference type="ARBA" id="ARBA00009320"/>
    </source>
</evidence>
<dbReference type="EMBL" id="UINC01216047">
    <property type="protein sequence ID" value="SVE42024.1"/>
    <property type="molecule type" value="Genomic_DNA"/>
</dbReference>
<dbReference type="SUPFAM" id="SSF56752">
    <property type="entry name" value="D-aminoacid aminotransferase-like PLP-dependent enzymes"/>
    <property type="match status" value="1"/>
</dbReference>
<dbReference type="PANTHER" id="PTHR11825:SF44">
    <property type="entry name" value="BRANCHED-CHAIN-AMINO-ACID AMINOTRANSFERASE"/>
    <property type="match status" value="1"/>
</dbReference>
<dbReference type="InterPro" id="IPR043131">
    <property type="entry name" value="BCAT-like_N"/>
</dbReference>
<name>A0A383DCF0_9ZZZZ</name>